<feature type="compositionally biased region" description="Pro residues" evidence="1">
    <location>
        <begin position="1"/>
        <end position="22"/>
    </location>
</feature>
<protein>
    <recommendedName>
        <fullName evidence="4">Myb-like domain-containing protein</fullName>
    </recommendedName>
</protein>
<comment type="caution">
    <text evidence="2">The sequence shown here is derived from an EMBL/GenBank/DDBJ whole genome shotgun (WGS) entry which is preliminary data.</text>
</comment>
<dbReference type="EMBL" id="JAVIJP010000016">
    <property type="protein sequence ID" value="KAL3643588.1"/>
    <property type="molecule type" value="Genomic_DNA"/>
</dbReference>
<evidence type="ECO:0000313" key="2">
    <source>
        <dbReference type="EMBL" id="KAL3643588.1"/>
    </source>
</evidence>
<evidence type="ECO:0000313" key="3">
    <source>
        <dbReference type="Proteomes" id="UP001632038"/>
    </source>
</evidence>
<dbReference type="AlphaFoldDB" id="A0ABD3DMS4"/>
<gene>
    <name evidence="2" type="ORF">CASFOL_014403</name>
</gene>
<accession>A0ABD3DMS4</accession>
<proteinExistence type="predicted"/>
<reference evidence="3" key="1">
    <citation type="journal article" date="2024" name="IScience">
        <title>Strigolactones Initiate the Formation of Haustorium-like Structures in Castilleja.</title>
        <authorList>
            <person name="Buerger M."/>
            <person name="Peterson D."/>
            <person name="Chory J."/>
        </authorList>
    </citation>
    <scope>NUCLEOTIDE SEQUENCE [LARGE SCALE GENOMIC DNA]</scope>
</reference>
<feature type="region of interest" description="Disordered" evidence="1">
    <location>
        <begin position="1"/>
        <end position="23"/>
    </location>
</feature>
<dbReference type="PANTHER" id="PTHR45023">
    <property type="match status" value="1"/>
</dbReference>
<name>A0ABD3DMS4_9LAMI</name>
<sequence length="200" mass="22756">MNPNNPPPPNSQNPNPQFPYPYPNSYFLNPQNFNFNTQTPNSQYSSPYLPTSQIPLPYSQNSPYIVPQTSFSNSQFETQQSPISVANSPHSQVPAFNNSNFIDLNDPTEETEDVREVTGQWKWAEDKLLISAWLNVSIDPVVGTDQKGEAFWNRIQQYCEEDNPGVIKRGAVAMRKRWQRLNEGAQKFGACHAPKSFLIF</sequence>
<evidence type="ECO:0000256" key="1">
    <source>
        <dbReference type="SAM" id="MobiDB-lite"/>
    </source>
</evidence>
<dbReference type="PANTHER" id="PTHR45023:SF4">
    <property type="entry name" value="GLYCINE-RICH PROTEIN-RELATED"/>
    <property type="match status" value="1"/>
</dbReference>
<evidence type="ECO:0008006" key="4">
    <source>
        <dbReference type="Google" id="ProtNLM"/>
    </source>
</evidence>
<organism evidence="2 3">
    <name type="scientific">Castilleja foliolosa</name>
    <dbReference type="NCBI Taxonomy" id="1961234"/>
    <lineage>
        <taxon>Eukaryota</taxon>
        <taxon>Viridiplantae</taxon>
        <taxon>Streptophyta</taxon>
        <taxon>Embryophyta</taxon>
        <taxon>Tracheophyta</taxon>
        <taxon>Spermatophyta</taxon>
        <taxon>Magnoliopsida</taxon>
        <taxon>eudicotyledons</taxon>
        <taxon>Gunneridae</taxon>
        <taxon>Pentapetalae</taxon>
        <taxon>asterids</taxon>
        <taxon>lamiids</taxon>
        <taxon>Lamiales</taxon>
        <taxon>Orobanchaceae</taxon>
        <taxon>Pedicularideae</taxon>
        <taxon>Castillejinae</taxon>
        <taxon>Castilleja</taxon>
    </lineage>
</organism>
<keyword evidence="3" id="KW-1185">Reference proteome</keyword>
<dbReference type="Proteomes" id="UP001632038">
    <property type="component" value="Unassembled WGS sequence"/>
</dbReference>